<dbReference type="GO" id="GO:0005886">
    <property type="term" value="C:plasma membrane"/>
    <property type="evidence" value="ECO:0007669"/>
    <property type="project" value="UniProtKB-SubCell"/>
</dbReference>
<sequence>MSGLKQELGLVQGVGLLSTSLLGTGVFAVPALAAQIADSGSLWAWPVLIILVFPIAIAFAALGRHFPNAGGAAHFVSLAFGPHMARVTGWLFLSVIPVGLPAALQIASGFWQAAFGLEHSGLLLVQLGTLLAILFLGMRSAGSSANVQVVIAGLIVAMVVAIWWKGGVTPGSIQWPALSTLSASPMFSALAVMFWCFVGLEAFAHLAAEFRNPERDFPRALLIGMLVAGGVYWSCTAAVLAFHSYGGEMAASASFPSIVVQLFGQHALWVACIIGYLACFASLNIYTQSFARLVWSQTYEQKPKAWVAQLSRSRSPLNALSLVLLCCLISSLAADYFSLELDDLIVYANGIFVFIYLLCMLSGCRLLKGSSRVMSFIGTVLCVLLLVMIGWKTLYAVVMFALLWLVLPRRKQTSEASAG</sequence>
<evidence type="ECO:0000256" key="6">
    <source>
        <dbReference type="SAM" id="Phobius"/>
    </source>
</evidence>
<organism evidence="7 8">
    <name type="scientific">Limnobaculum zhutongyuii</name>
    <dbReference type="NCBI Taxonomy" id="2498113"/>
    <lineage>
        <taxon>Bacteria</taxon>
        <taxon>Pseudomonadati</taxon>
        <taxon>Pseudomonadota</taxon>
        <taxon>Gammaproteobacteria</taxon>
        <taxon>Enterobacterales</taxon>
        <taxon>Budviciaceae</taxon>
        <taxon>Limnobaculum</taxon>
    </lineage>
</organism>
<dbReference type="OrthoDB" id="9117841at2"/>
<feature type="transmembrane region" description="Helical" evidence="6">
    <location>
        <begin position="119"/>
        <end position="137"/>
    </location>
</feature>
<feature type="transmembrane region" description="Helical" evidence="6">
    <location>
        <begin position="43"/>
        <end position="66"/>
    </location>
</feature>
<evidence type="ECO:0000256" key="2">
    <source>
        <dbReference type="ARBA" id="ARBA00022475"/>
    </source>
</evidence>
<evidence type="ECO:0000256" key="4">
    <source>
        <dbReference type="ARBA" id="ARBA00022989"/>
    </source>
</evidence>
<evidence type="ECO:0000313" key="7">
    <source>
        <dbReference type="EMBL" id="QBH97685.1"/>
    </source>
</evidence>
<reference evidence="7 8" key="1">
    <citation type="submission" date="2019-03" db="EMBL/GenBank/DDBJ databases">
        <title>Pragia sp. nov. isolated from the gut tract of Carduelis flavirostris.</title>
        <authorList>
            <person name="Ge Y."/>
        </authorList>
    </citation>
    <scope>NUCLEOTIDE SEQUENCE [LARGE SCALE GENOMIC DNA]</scope>
    <source>
        <strain evidence="7 8">CF-458</strain>
    </source>
</reference>
<dbReference type="GO" id="GO:0022857">
    <property type="term" value="F:transmembrane transporter activity"/>
    <property type="evidence" value="ECO:0007669"/>
    <property type="project" value="InterPro"/>
</dbReference>
<feature type="transmembrane region" description="Helical" evidence="6">
    <location>
        <begin position="266"/>
        <end position="286"/>
    </location>
</feature>
<dbReference type="AlphaFoldDB" id="A0A411WNQ7"/>
<keyword evidence="5 6" id="KW-0472">Membrane</keyword>
<keyword evidence="4 6" id="KW-1133">Transmembrane helix</keyword>
<dbReference type="KEGG" id="prag:EKN56_15500"/>
<dbReference type="Proteomes" id="UP000293154">
    <property type="component" value="Chromosome"/>
</dbReference>
<dbReference type="InterPro" id="IPR002293">
    <property type="entry name" value="AA/rel_permease1"/>
</dbReference>
<dbReference type="Pfam" id="PF13520">
    <property type="entry name" value="AA_permease_2"/>
    <property type="match status" value="1"/>
</dbReference>
<accession>A0A411WNQ7</accession>
<protein>
    <submittedName>
        <fullName evidence="7">L-methionine/branched-chain amino acid transporter</fullName>
    </submittedName>
</protein>
<feature type="transmembrane region" description="Helical" evidence="6">
    <location>
        <begin position="220"/>
        <end position="246"/>
    </location>
</feature>
<dbReference type="EMBL" id="CP034752">
    <property type="protein sequence ID" value="QBH97685.1"/>
    <property type="molecule type" value="Genomic_DNA"/>
</dbReference>
<dbReference type="PIRSF" id="PIRSF006060">
    <property type="entry name" value="AA_transporter"/>
    <property type="match status" value="1"/>
</dbReference>
<keyword evidence="2" id="KW-1003">Cell membrane</keyword>
<dbReference type="Gene3D" id="1.20.1740.10">
    <property type="entry name" value="Amino acid/polyamine transporter I"/>
    <property type="match status" value="1"/>
</dbReference>
<evidence type="ECO:0000256" key="1">
    <source>
        <dbReference type="ARBA" id="ARBA00004651"/>
    </source>
</evidence>
<feature type="transmembrane region" description="Helical" evidence="6">
    <location>
        <begin position="376"/>
        <end position="407"/>
    </location>
</feature>
<gene>
    <name evidence="7" type="primary">yjeH</name>
    <name evidence="7" type="ORF">EKN56_15500</name>
</gene>
<dbReference type="PANTHER" id="PTHR42770:SF13">
    <property type="entry name" value="L-METHIONINE_BRANCHED-CHAIN AMINO ACID EXPORTER YJEH"/>
    <property type="match status" value="1"/>
</dbReference>
<dbReference type="RefSeq" id="WP_130592617.1">
    <property type="nucleotide sequence ID" value="NZ_CP034752.1"/>
</dbReference>
<keyword evidence="8" id="KW-1185">Reference proteome</keyword>
<dbReference type="NCBIfam" id="NF008245">
    <property type="entry name" value="PRK11021.1"/>
    <property type="match status" value="1"/>
</dbReference>
<feature type="transmembrane region" description="Helical" evidence="6">
    <location>
        <begin position="319"/>
        <end position="338"/>
    </location>
</feature>
<evidence type="ECO:0000256" key="3">
    <source>
        <dbReference type="ARBA" id="ARBA00022692"/>
    </source>
</evidence>
<keyword evidence="3 6" id="KW-0812">Transmembrane</keyword>
<proteinExistence type="predicted"/>
<feature type="transmembrane region" description="Helical" evidence="6">
    <location>
        <begin position="149"/>
        <end position="166"/>
    </location>
</feature>
<feature type="transmembrane region" description="Helical" evidence="6">
    <location>
        <begin position="344"/>
        <end position="364"/>
    </location>
</feature>
<comment type="subcellular location">
    <subcellularLocation>
        <location evidence="1">Cell membrane</location>
        <topology evidence="1">Multi-pass membrane protein</topology>
    </subcellularLocation>
</comment>
<feature type="transmembrane region" description="Helical" evidence="6">
    <location>
        <begin position="186"/>
        <end position="208"/>
    </location>
</feature>
<evidence type="ECO:0000313" key="8">
    <source>
        <dbReference type="Proteomes" id="UP000293154"/>
    </source>
</evidence>
<feature type="transmembrane region" description="Helical" evidence="6">
    <location>
        <begin position="87"/>
        <end position="107"/>
    </location>
</feature>
<dbReference type="PANTHER" id="PTHR42770">
    <property type="entry name" value="AMINO ACID TRANSPORTER-RELATED"/>
    <property type="match status" value="1"/>
</dbReference>
<dbReference type="InterPro" id="IPR050367">
    <property type="entry name" value="APC_superfamily"/>
</dbReference>
<name>A0A411WNQ7_9GAMM</name>
<evidence type="ECO:0000256" key="5">
    <source>
        <dbReference type="ARBA" id="ARBA00023136"/>
    </source>
</evidence>